<dbReference type="Proteomes" id="UP001222958">
    <property type="component" value="Unassembled WGS sequence"/>
</dbReference>
<evidence type="ECO:0000313" key="1">
    <source>
        <dbReference type="EMBL" id="MDH2335999.1"/>
    </source>
</evidence>
<evidence type="ECO:0000313" key="2">
    <source>
        <dbReference type="Proteomes" id="UP001222958"/>
    </source>
</evidence>
<dbReference type="RefSeq" id="WP_279857490.1">
    <property type="nucleotide sequence ID" value="NZ_JARVUX010000002.1"/>
</dbReference>
<proteinExistence type="predicted"/>
<gene>
    <name evidence="1" type="ORF">QDQ28_07320</name>
</gene>
<reference evidence="1" key="1">
    <citation type="submission" date="2023-04" db="EMBL/GenBank/DDBJ databases">
        <title>Epidemiological investigation of Clostridium perfringens isolated from cattle.</title>
        <authorList>
            <person name="Tian R."/>
        </authorList>
    </citation>
    <scope>NUCLEOTIDE SEQUENCE</scope>
    <source>
        <strain evidence="1">ZWCP172</strain>
    </source>
</reference>
<sequence>MFSFFKKKKKKTTSLDVLREENNKNEEEDSIKAATGFSTMESARASTERASKIYAKSEKYDRSLLDNGAAKVRAKKNAFADGQKVYDSYTGDVLELKKSDAKLKYGKDWQKHLAESDHKIPLEKIHKDNAKNPWLTNDDLKNIANSDDNIEVVSRKYNNAKRSRTNEEFVTDDDYLKRTGVELSGEGKEKAIQSGKASQTIIDKKIRKTAAKNIIKTGHEAGKYSAGNAGVTAATMSGIMNITAVIKGEKSVEDALADTAIDTGKAAATGYVLGGGLTTVSHTLSSSSSKFLQGLSSMNVPGQVITAVMLTGDTIRRYGNGEITTEECIIELGGKGLNFATTGYSMTIGQTLIPIPIVGAAVGALVGSVITSKYYNSLINTLKTKELEHQERLRIMAECKKAADEERAFRAELESYLQSYFREYRDCFDEALSEIQYGFQSGDADSVILGANQITRKLGGKVYYETVEEFKDFLADDSTDIL</sequence>
<organism evidence="1 2">
    <name type="scientific">Clostridium perfringens</name>
    <dbReference type="NCBI Taxonomy" id="1502"/>
    <lineage>
        <taxon>Bacteria</taxon>
        <taxon>Bacillati</taxon>
        <taxon>Bacillota</taxon>
        <taxon>Clostridia</taxon>
        <taxon>Eubacteriales</taxon>
        <taxon>Clostridiaceae</taxon>
        <taxon>Clostridium</taxon>
    </lineage>
</organism>
<accession>A0AAP4AAN8</accession>
<name>A0AAP4AAN8_CLOPF</name>
<dbReference type="EMBL" id="JARVUX010000002">
    <property type="protein sequence ID" value="MDH2335999.1"/>
    <property type="molecule type" value="Genomic_DNA"/>
</dbReference>
<protein>
    <submittedName>
        <fullName evidence="1">Uncharacterized protein</fullName>
    </submittedName>
</protein>
<dbReference type="AlphaFoldDB" id="A0AAP4AAN8"/>
<comment type="caution">
    <text evidence="1">The sequence shown here is derived from an EMBL/GenBank/DDBJ whole genome shotgun (WGS) entry which is preliminary data.</text>
</comment>